<dbReference type="EMBL" id="JBHRVQ010000001">
    <property type="protein sequence ID" value="MFC3388148.1"/>
    <property type="molecule type" value="Genomic_DNA"/>
</dbReference>
<proteinExistence type="predicted"/>
<feature type="transmembrane region" description="Helical" evidence="1">
    <location>
        <begin position="85"/>
        <end position="107"/>
    </location>
</feature>
<keyword evidence="3" id="KW-1185">Reference proteome</keyword>
<organism evidence="2 3">
    <name type="scientific">Salinicoccus sesuvii</name>
    <dbReference type="NCBI Taxonomy" id="868281"/>
    <lineage>
        <taxon>Bacteria</taxon>
        <taxon>Bacillati</taxon>
        <taxon>Bacillota</taxon>
        <taxon>Bacilli</taxon>
        <taxon>Bacillales</taxon>
        <taxon>Staphylococcaceae</taxon>
        <taxon>Salinicoccus</taxon>
    </lineage>
</organism>
<keyword evidence="1" id="KW-1133">Transmembrane helix</keyword>
<feature type="transmembrane region" description="Helical" evidence="1">
    <location>
        <begin position="113"/>
        <end position="131"/>
    </location>
</feature>
<keyword evidence="1" id="KW-0472">Membrane</keyword>
<dbReference type="RefSeq" id="WP_380653180.1">
    <property type="nucleotide sequence ID" value="NZ_JBHRVQ010000001.1"/>
</dbReference>
<reference evidence="3" key="1">
    <citation type="journal article" date="2019" name="Int. J. Syst. Evol. Microbiol.">
        <title>The Global Catalogue of Microorganisms (GCM) 10K type strain sequencing project: providing services to taxonomists for standard genome sequencing and annotation.</title>
        <authorList>
            <consortium name="The Broad Institute Genomics Platform"/>
            <consortium name="The Broad Institute Genome Sequencing Center for Infectious Disease"/>
            <person name="Wu L."/>
            <person name="Ma J."/>
        </authorList>
    </citation>
    <scope>NUCLEOTIDE SEQUENCE [LARGE SCALE GENOMIC DNA]</scope>
    <source>
        <strain evidence="3">CCM 7756</strain>
    </source>
</reference>
<gene>
    <name evidence="2" type="ORF">ACFOEO_06155</name>
</gene>
<dbReference type="Proteomes" id="UP001595637">
    <property type="component" value="Unassembled WGS sequence"/>
</dbReference>
<comment type="caution">
    <text evidence="2">The sequence shown here is derived from an EMBL/GenBank/DDBJ whole genome shotgun (WGS) entry which is preliminary data.</text>
</comment>
<dbReference type="InterPro" id="IPR019284">
    <property type="entry name" value="RP532"/>
</dbReference>
<evidence type="ECO:0000256" key="1">
    <source>
        <dbReference type="SAM" id="Phobius"/>
    </source>
</evidence>
<sequence length="149" mass="16756">MENEDQIAEVVEVVKKLEKLEPDEREEVIATMEMHHGPIPHPQILGGYESLYEGAAQKIIDNGVEESSHRRNYENDQLKHFASRFYFKNTIAFIVGMSILGGSFYLIVNDYTIVGSIFGGFTALSMIGSFTESTGNRSKSNKDTKEESE</sequence>
<keyword evidence="1" id="KW-0812">Transmembrane</keyword>
<accession>A0ABV7N5M1</accession>
<protein>
    <submittedName>
        <fullName evidence="2">DUF2335 domain-containing protein</fullName>
    </submittedName>
</protein>
<name>A0ABV7N5M1_9STAP</name>
<dbReference type="Pfam" id="PF10097">
    <property type="entry name" value="DUF2335"/>
    <property type="match status" value="1"/>
</dbReference>
<evidence type="ECO:0000313" key="3">
    <source>
        <dbReference type="Proteomes" id="UP001595637"/>
    </source>
</evidence>
<evidence type="ECO:0000313" key="2">
    <source>
        <dbReference type="EMBL" id="MFC3388148.1"/>
    </source>
</evidence>